<dbReference type="GO" id="GO:0015658">
    <property type="term" value="F:branched-chain amino acid transmembrane transporter activity"/>
    <property type="evidence" value="ECO:0007669"/>
    <property type="project" value="TreeGrafter"/>
</dbReference>
<dbReference type="SUPFAM" id="SSF52540">
    <property type="entry name" value="P-loop containing nucleoside triphosphate hydrolases"/>
    <property type="match status" value="1"/>
</dbReference>
<sequence>MTTTDESNSQPVLDVADLQVAYGDLVAVWGASLQLVPGRITALVGRNGAGKTTLLAGICGLLPARSGSVALDGRAVTGLPPWKRVRLGMSIVQEGKQVFRDLSVHDNLRVGLRGRRSGRGEDDTILAELYERFPVLGERRRERAGALSGGQQQMLAIATALAARPRVLLVDEPSSGLAPVITDQVFELLDRLRGEGLAILLVEQLVDELLGGIADDVVVLERGRVTLRDRAANLSAETIADSIYSSI</sequence>
<dbReference type="PROSITE" id="PS50893">
    <property type="entry name" value="ABC_TRANSPORTER_2"/>
    <property type="match status" value="1"/>
</dbReference>
<dbReference type="InterPro" id="IPR052156">
    <property type="entry name" value="BCAA_Transport_ATP-bd_LivF"/>
</dbReference>
<accession>A0A365GYL2</accession>
<evidence type="ECO:0000313" key="7">
    <source>
        <dbReference type="EMBL" id="RAY11919.1"/>
    </source>
</evidence>
<comment type="caution">
    <text evidence="7">The sequence shown here is derived from an EMBL/GenBank/DDBJ whole genome shotgun (WGS) entry which is preliminary data.</text>
</comment>
<proteinExistence type="inferred from homology"/>
<dbReference type="PANTHER" id="PTHR43820:SF4">
    <property type="entry name" value="HIGH-AFFINITY BRANCHED-CHAIN AMINO ACID TRANSPORT ATP-BINDING PROTEIN LIVF"/>
    <property type="match status" value="1"/>
</dbReference>
<keyword evidence="5" id="KW-0029">Amino-acid transport</keyword>
<dbReference type="PROSITE" id="PS00211">
    <property type="entry name" value="ABC_TRANSPORTER_1"/>
    <property type="match status" value="1"/>
</dbReference>
<keyword evidence="4 7" id="KW-0067">ATP-binding</keyword>
<feature type="domain" description="ABC transporter" evidence="6">
    <location>
        <begin position="13"/>
        <end position="247"/>
    </location>
</feature>
<evidence type="ECO:0000256" key="2">
    <source>
        <dbReference type="ARBA" id="ARBA00022448"/>
    </source>
</evidence>
<dbReference type="CDD" id="cd03224">
    <property type="entry name" value="ABC_TM1139_LivF_branched"/>
    <property type="match status" value="1"/>
</dbReference>
<dbReference type="InterPro" id="IPR003593">
    <property type="entry name" value="AAA+_ATPase"/>
</dbReference>
<dbReference type="Proteomes" id="UP000251891">
    <property type="component" value="Unassembled WGS sequence"/>
</dbReference>
<dbReference type="AlphaFoldDB" id="A0A365GYL2"/>
<dbReference type="InterPro" id="IPR027417">
    <property type="entry name" value="P-loop_NTPase"/>
</dbReference>
<dbReference type="RefSeq" id="WP_111871150.1">
    <property type="nucleotide sequence ID" value="NZ_QLYX01000016.1"/>
</dbReference>
<evidence type="ECO:0000256" key="4">
    <source>
        <dbReference type="ARBA" id="ARBA00022840"/>
    </source>
</evidence>
<dbReference type="GO" id="GO:0016887">
    <property type="term" value="F:ATP hydrolysis activity"/>
    <property type="evidence" value="ECO:0007669"/>
    <property type="project" value="InterPro"/>
</dbReference>
<comment type="similarity">
    <text evidence="1">Belongs to the ABC transporter superfamily.</text>
</comment>
<dbReference type="Gene3D" id="3.40.50.300">
    <property type="entry name" value="P-loop containing nucleotide triphosphate hydrolases"/>
    <property type="match status" value="1"/>
</dbReference>
<evidence type="ECO:0000256" key="3">
    <source>
        <dbReference type="ARBA" id="ARBA00022741"/>
    </source>
</evidence>
<dbReference type="PANTHER" id="PTHR43820">
    <property type="entry name" value="HIGH-AFFINITY BRANCHED-CHAIN AMINO ACID TRANSPORT ATP-BINDING PROTEIN LIVF"/>
    <property type="match status" value="1"/>
</dbReference>
<evidence type="ECO:0000259" key="6">
    <source>
        <dbReference type="PROSITE" id="PS50893"/>
    </source>
</evidence>
<evidence type="ECO:0000256" key="5">
    <source>
        <dbReference type="ARBA" id="ARBA00022970"/>
    </source>
</evidence>
<reference evidence="7 8" key="1">
    <citation type="submission" date="2018-06" db="EMBL/GenBank/DDBJ databases">
        <title>Actinomadura craniellae sp. nov. isolated from marine sponge Craniella sp.</title>
        <authorList>
            <person name="Li L."/>
            <person name="Xu Q.H."/>
            <person name="Lin H.W."/>
            <person name="Lu Y.H."/>
        </authorList>
    </citation>
    <scope>NUCLEOTIDE SEQUENCE [LARGE SCALE GENOMIC DNA]</scope>
    <source>
        <strain evidence="7 8">LHW63021</strain>
    </source>
</reference>
<gene>
    <name evidence="7" type="ORF">DPM19_28565</name>
</gene>
<dbReference type="GO" id="GO:0015807">
    <property type="term" value="P:L-amino acid transport"/>
    <property type="evidence" value="ECO:0007669"/>
    <property type="project" value="TreeGrafter"/>
</dbReference>
<dbReference type="InterPro" id="IPR017871">
    <property type="entry name" value="ABC_transporter-like_CS"/>
</dbReference>
<dbReference type="GO" id="GO:0005524">
    <property type="term" value="F:ATP binding"/>
    <property type="evidence" value="ECO:0007669"/>
    <property type="project" value="UniProtKB-KW"/>
</dbReference>
<dbReference type="InterPro" id="IPR003439">
    <property type="entry name" value="ABC_transporter-like_ATP-bd"/>
</dbReference>
<evidence type="ECO:0000313" key="8">
    <source>
        <dbReference type="Proteomes" id="UP000251891"/>
    </source>
</evidence>
<dbReference type="Pfam" id="PF00005">
    <property type="entry name" value="ABC_tran"/>
    <property type="match status" value="1"/>
</dbReference>
<evidence type="ECO:0000256" key="1">
    <source>
        <dbReference type="ARBA" id="ARBA00005417"/>
    </source>
</evidence>
<protein>
    <submittedName>
        <fullName evidence="7">ABC transporter ATP-binding protein</fullName>
    </submittedName>
</protein>
<keyword evidence="2" id="KW-0813">Transport</keyword>
<keyword evidence="8" id="KW-1185">Reference proteome</keyword>
<dbReference type="SMART" id="SM00382">
    <property type="entry name" value="AAA"/>
    <property type="match status" value="1"/>
</dbReference>
<keyword evidence="3" id="KW-0547">Nucleotide-binding</keyword>
<name>A0A365GYL2_9ACTN</name>
<dbReference type="EMBL" id="QLYX01000016">
    <property type="protein sequence ID" value="RAY11919.1"/>
    <property type="molecule type" value="Genomic_DNA"/>
</dbReference>
<organism evidence="7 8">
    <name type="scientific">Actinomadura craniellae</name>
    <dbReference type="NCBI Taxonomy" id="2231787"/>
    <lineage>
        <taxon>Bacteria</taxon>
        <taxon>Bacillati</taxon>
        <taxon>Actinomycetota</taxon>
        <taxon>Actinomycetes</taxon>
        <taxon>Streptosporangiales</taxon>
        <taxon>Thermomonosporaceae</taxon>
        <taxon>Actinomadura</taxon>
    </lineage>
</organism>
<dbReference type="OrthoDB" id="9776369at2"/>